<sequence length="34" mass="3526">MALCSCSILARVMASRSFSNSCACFSSSCSNSLT</sequence>
<name>A0A2P2Q5N6_RHIMU</name>
<reference evidence="1" key="1">
    <citation type="submission" date="2018-02" db="EMBL/GenBank/DDBJ databases">
        <title>Rhizophora mucronata_Transcriptome.</title>
        <authorList>
            <person name="Meera S.P."/>
            <person name="Sreeshan A."/>
            <person name="Augustine A."/>
        </authorList>
    </citation>
    <scope>NUCLEOTIDE SEQUENCE</scope>
    <source>
        <tissue evidence="1">Leaf</tissue>
    </source>
</reference>
<dbReference type="AlphaFoldDB" id="A0A2P2Q5N6"/>
<protein>
    <submittedName>
        <fullName evidence="1">Uncharacterized protein</fullName>
    </submittedName>
</protein>
<organism evidence="1">
    <name type="scientific">Rhizophora mucronata</name>
    <name type="common">Asiatic mangrove</name>
    <dbReference type="NCBI Taxonomy" id="61149"/>
    <lineage>
        <taxon>Eukaryota</taxon>
        <taxon>Viridiplantae</taxon>
        <taxon>Streptophyta</taxon>
        <taxon>Embryophyta</taxon>
        <taxon>Tracheophyta</taxon>
        <taxon>Spermatophyta</taxon>
        <taxon>Magnoliopsida</taxon>
        <taxon>eudicotyledons</taxon>
        <taxon>Gunneridae</taxon>
        <taxon>Pentapetalae</taxon>
        <taxon>rosids</taxon>
        <taxon>fabids</taxon>
        <taxon>Malpighiales</taxon>
        <taxon>Rhizophoraceae</taxon>
        <taxon>Rhizophora</taxon>
    </lineage>
</organism>
<accession>A0A2P2Q5N6</accession>
<proteinExistence type="predicted"/>
<dbReference type="EMBL" id="GGEC01081787">
    <property type="protein sequence ID" value="MBX62271.1"/>
    <property type="molecule type" value="Transcribed_RNA"/>
</dbReference>
<evidence type="ECO:0000313" key="1">
    <source>
        <dbReference type="EMBL" id="MBX62271.1"/>
    </source>
</evidence>